<evidence type="ECO:0000313" key="1">
    <source>
        <dbReference type="EMBL" id="KAJ8315673.1"/>
    </source>
</evidence>
<gene>
    <name evidence="1" type="ORF">KUTeg_007823</name>
</gene>
<proteinExistence type="predicted"/>
<dbReference type="InterPro" id="IPR029251">
    <property type="entry name" value="Faap100"/>
</dbReference>
<dbReference type="Proteomes" id="UP001217089">
    <property type="component" value="Unassembled WGS sequence"/>
</dbReference>
<reference evidence="1 2" key="1">
    <citation type="submission" date="2022-12" db="EMBL/GenBank/DDBJ databases">
        <title>Chromosome-level genome of Tegillarca granosa.</title>
        <authorList>
            <person name="Kim J."/>
        </authorList>
    </citation>
    <scope>NUCLEOTIDE SEQUENCE [LARGE SCALE GENOMIC DNA]</scope>
    <source>
        <strain evidence="1">Teg-2019</strain>
        <tissue evidence="1">Adductor muscle</tissue>
    </source>
</reference>
<organism evidence="1 2">
    <name type="scientific">Tegillarca granosa</name>
    <name type="common">Malaysian cockle</name>
    <name type="synonym">Anadara granosa</name>
    <dbReference type="NCBI Taxonomy" id="220873"/>
    <lineage>
        <taxon>Eukaryota</taxon>
        <taxon>Metazoa</taxon>
        <taxon>Spiralia</taxon>
        <taxon>Lophotrochozoa</taxon>
        <taxon>Mollusca</taxon>
        <taxon>Bivalvia</taxon>
        <taxon>Autobranchia</taxon>
        <taxon>Pteriomorphia</taxon>
        <taxon>Arcoida</taxon>
        <taxon>Arcoidea</taxon>
        <taxon>Arcidae</taxon>
        <taxon>Tegillarca</taxon>
    </lineage>
</organism>
<dbReference type="PANTHER" id="PTHR14890:SF1">
    <property type="entry name" value="FANCONI ANEMIA CORE COMPLEX-ASSOCIATED PROTEIN 100"/>
    <property type="match status" value="1"/>
</dbReference>
<comment type="caution">
    <text evidence="1">The sequence shown here is derived from an EMBL/GenBank/DDBJ whole genome shotgun (WGS) entry which is preliminary data.</text>
</comment>
<name>A0ABQ9FIX6_TEGGR</name>
<dbReference type="EMBL" id="JARBDR010000337">
    <property type="protein sequence ID" value="KAJ8315673.1"/>
    <property type="molecule type" value="Genomic_DNA"/>
</dbReference>
<evidence type="ECO:0000313" key="2">
    <source>
        <dbReference type="Proteomes" id="UP001217089"/>
    </source>
</evidence>
<dbReference type="PANTHER" id="PTHR14890">
    <property type="entry name" value="FANCONI ANEMIA CORE COMPLEX-ASSOCIATED PROTEIN 100"/>
    <property type="match status" value="1"/>
</dbReference>
<protein>
    <submittedName>
        <fullName evidence="1">Uncharacterized protein</fullName>
    </submittedName>
</protein>
<accession>A0ABQ9FIX6</accession>
<keyword evidence="2" id="KW-1185">Reference proteome</keyword>
<sequence>MTFVCWKRIKVISALVSPTRNCVHIYDNGNKQHVIRVPVSIVDTSLVLSDVNDGNGSVNFPEWKLYILAEDGCIYSVTESVVKNSYQRDNSSEVAVGNQEIFDDLINKDTFKVEYSSEPIFELSHHEAVFEEEQTVHSLKVSCGLVAIVTSTPTSWNIVIYPEKLFYDEKNSPRKQTPIFNKSFPRKQNSSEEQVEFLLYFFVSDLINTANCSSSDTLAISASFFKSLFGTEPGLLNSPVLMVCPPGGSVYYAPIKSLDESLVQPKVLCSLLCQVVKISTVCISQNQCDNGFSINQLSKGKNVEGLLIFATNGRCLLAKQNEDNEVTFAPMCMPRPVLDFDVHYNRLFVSSGLDVLESKFEMVDELDVVSFKLSEPETLMSANIQKIICIPKANETISERCDLLSQQLNGDGYLKDFEEIDDLPDERRLNPVFDFQTIAGGRIQNTLQDC</sequence>